<dbReference type="Proteomes" id="UP000283269">
    <property type="component" value="Unassembled WGS sequence"/>
</dbReference>
<keyword evidence="3" id="KW-1185">Reference proteome</keyword>
<evidence type="ECO:0000313" key="2">
    <source>
        <dbReference type="EMBL" id="PPQ94372.1"/>
    </source>
</evidence>
<dbReference type="AlphaFoldDB" id="A0A409XU60"/>
<protein>
    <submittedName>
        <fullName evidence="2">Uncharacterized protein</fullName>
    </submittedName>
</protein>
<evidence type="ECO:0000256" key="1">
    <source>
        <dbReference type="SAM" id="MobiDB-lite"/>
    </source>
</evidence>
<reference evidence="2 3" key="1">
    <citation type="journal article" date="2018" name="Evol. Lett.">
        <title>Horizontal gene cluster transfer increased hallucinogenic mushroom diversity.</title>
        <authorList>
            <person name="Reynolds H.T."/>
            <person name="Vijayakumar V."/>
            <person name="Gluck-Thaler E."/>
            <person name="Korotkin H.B."/>
            <person name="Matheny P.B."/>
            <person name="Slot J.C."/>
        </authorList>
    </citation>
    <scope>NUCLEOTIDE SEQUENCE [LARGE SCALE GENOMIC DNA]</scope>
    <source>
        <strain evidence="2 3">2631</strain>
    </source>
</reference>
<sequence length="135" mass="14712">MLAECKFDLSPEHQRFISLGKEEASFSNGFSGFLSGAVKDQKSGRLDNFEVELEKIVYQSKALVNATTSTLSLSSVTPAERGVKYTFDCDTTLCPPTKRARLQSQSSMSTLNSESLPASASPPALEYVNSPEKNH</sequence>
<proteinExistence type="predicted"/>
<feature type="compositionally biased region" description="Low complexity" evidence="1">
    <location>
        <begin position="113"/>
        <end position="126"/>
    </location>
</feature>
<comment type="caution">
    <text evidence="2">The sequence shown here is derived from an EMBL/GenBank/DDBJ whole genome shotgun (WGS) entry which is preliminary data.</text>
</comment>
<name>A0A409XU60_PSICY</name>
<feature type="region of interest" description="Disordered" evidence="1">
    <location>
        <begin position="100"/>
        <end position="135"/>
    </location>
</feature>
<gene>
    <name evidence="2" type="ORF">CVT25_000604</name>
</gene>
<dbReference type="InParanoid" id="A0A409XU60"/>
<accession>A0A409XU60</accession>
<organism evidence="2 3">
    <name type="scientific">Psilocybe cyanescens</name>
    <dbReference type="NCBI Taxonomy" id="93625"/>
    <lineage>
        <taxon>Eukaryota</taxon>
        <taxon>Fungi</taxon>
        <taxon>Dikarya</taxon>
        <taxon>Basidiomycota</taxon>
        <taxon>Agaricomycotina</taxon>
        <taxon>Agaricomycetes</taxon>
        <taxon>Agaricomycetidae</taxon>
        <taxon>Agaricales</taxon>
        <taxon>Agaricineae</taxon>
        <taxon>Strophariaceae</taxon>
        <taxon>Psilocybe</taxon>
    </lineage>
</organism>
<evidence type="ECO:0000313" key="3">
    <source>
        <dbReference type="Proteomes" id="UP000283269"/>
    </source>
</evidence>
<dbReference type="EMBL" id="NHYD01000364">
    <property type="protein sequence ID" value="PPQ94372.1"/>
    <property type="molecule type" value="Genomic_DNA"/>
</dbReference>
<feature type="compositionally biased region" description="Polar residues" evidence="1">
    <location>
        <begin position="102"/>
        <end position="112"/>
    </location>
</feature>